<feature type="compositionally biased region" description="Polar residues" evidence="1">
    <location>
        <begin position="1"/>
        <end position="17"/>
    </location>
</feature>
<feature type="region of interest" description="Disordered" evidence="1">
    <location>
        <begin position="1"/>
        <end position="37"/>
    </location>
</feature>
<dbReference type="RefSeq" id="WP_200250530.1">
    <property type="nucleotide sequence ID" value="NZ_NRRY01000073.1"/>
</dbReference>
<keyword evidence="3" id="KW-1185">Reference proteome</keyword>
<evidence type="ECO:0000256" key="1">
    <source>
        <dbReference type="SAM" id="MobiDB-lite"/>
    </source>
</evidence>
<accession>A0A9X0WDZ5</accession>
<organism evidence="2 3">
    <name type="scientific">Lamprobacter modestohalophilus</name>
    <dbReference type="NCBI Taxonomy" id="1064514"/>
    <lineage>
        <taxon>Bacteria</taxon>
        <taxon>Pseudomonadati</taxon>
        <taxon>Pseudomonadota</taxon>
        <taxon>Gammaproteobacteria</taxon>
        <taxon>Chromatiales</taxon>
        <taxon>Chromatiaceae</taxon>
        <taxon>Lamprobacter</taxon>
    </lineage>
</organism>
<proteinExistence type="predicted"/>
<dbReference type="EMBL" id="NRRY01000073">
    <property type="protein sequence ID" value="MBK1621425.1"/>
    <property type="molecule type" value="Genomic_DNA"/>
</dbReference>
<dbReference type="InterPro" id="IPR045809">
    <property type="entry name" value="MobI"/>
</dbReference>
<sequence>MPDQPLSHSAVQVTQQGVAHRGKQEAETASAGRAVAPADPESRLFEALCNTFEAIRAELRLEAETLELEIMTRLRETRLLQPVGMRSSRLGMRVRKPRRPGGSFTLEWYRVRWRGRTDYIARGAGDRYGRKAFIGALAWERAIALDAEQRLSAIRRQLRLMSEIERRLKALQGLRAQEAPETIDAQALTGPHGEDSA</sequence>
<evidence type="ECO:0000313" key="3">
    <source>
        <dbReference type="Proteomes" id="UP001138768"/>
    </source>
</evidence>
<reference evidence="2 3" key="1">
    <citation type="journal article" date="2020" name="Microorganisms">
        <title>Osmotic Adaptation and Compatible Solute Biosynthesis of Phototrophic Bacteria as Revealed from Genome Analyses.</title>
        <authorList>
            <person name="Imhoff J.F."/>
            <person name="Rahn T."/>
            <person name="Kunzel S."/>
            <person name="Keller A."/>
            <person name="Neulinger S.C."/>
        </authorList>
    </citation>
    <scope>NUCLEOTIDE SEQUENCE [LARGE SCALE GENOMIC DNA]</scope>
    <source>
        <strain evidence="2 3">DSM 25653</strain>
    </source>
</reference>
<evidence type="ECO:0000313" key="2">
    <source>
        <dbReference type="EMBL" id="MBK1621425.1"/>
    </source>
</evidence>
<dbReference type="Pfam" id="PF19456">
    <property type="entry name" value="MobI"/>
    <property type="match status" value="1"/>
</dbReference>
<protein>
    <submittedName>
        <fullName evidence="2">Uncharacterized protein</fullName>
    </submittedName>
</protein>
<dbReference type="Proteomes" id="UP001138768">
    <property type="component" value="Unassembled WGS sequence"/>
</dbReference>
<comment type="caution">
    <text evidence="2">The sequence shown here is derived from an EMBL/GenBank/DDBJ whole genome shotgun (WGS) entry which is preliminary data.</text>
</comment>
<gene>
    <name evidence="2" type="ORF">CKO42_24025</name>
</gene>
<dbReference type="AlphaFoldDB" id="A0A9X0WDZ5"/>
<name>A0A9X0WDZ5_9GAMM</name>